<feature type="compositionally biased region" description="Low complexity" evidence="1">
    <location>
        <begin position="73"/>
        <end position="83"/>
    </location>
</feature>
<organism evidence="2 3">
    <name type="scientific">Methylobacterium jeotgali</name>
    <dbReference type="NCBI Taxonomy" id="381630"/>
    <lineage>
        <taxon>Bacteria</taxon>
        <taxon>Pseudomonadati</taxon>
        <taxon>Pseudomonadota</taxon>
        <taxon>Alphaproteobacteria</taxon>
        <taxon>Hyphomicrobiales</taxon>
        <taxon>Methylobacteriaceae</taxon>
        <taxon>Methylobacterium</taxon>
    </lineage>
</organism>
<feature type="compositionally biased region" description="Basic residues" evidence="1">
    <location>
        <begin position="1"/>
        <end position="15"/>
    </location>
</feature>
<feature type="region of interest" description="Disordered" evidence="1">
    <location>
        <begin position="1"/>
        <end position="29"/>
    </location>
</feature>
<dbReference type="Proteomes" id="UP001055102">
    <property type="component" value="Unassembled WGS sequence"/>
</dbReference>
<name>A0ABQ4SVH1_9HYPH</name>
<accession>A0ABQ4SVH1</accession>
<comment type="caution">
    <text evidence="2">The sequence shown here is derived from an EMBL/GenBank/DDBJ whole genome shotgun (WGS) entry which is preliminary data.</text>
</comment>
<evidence type="ECO:0000313" key="2">
    <source>
        <dbReference type="EMBL" id="GJE05900.1"/>
    </source>
</evidence>
<evidence type="ECO:0008006" key="4">
    <source>
        <dbReference type="Google" id="ProtNLM"/>
    </source>
</evidence>
<sequence length="141" mass="14405">MRPAPRTRRRARSAGKRFADVTTTPFPARRGSSLRIAAAILLVPLLGLTAGCGRKGALEAPNASARERPASPSPASSRALPGSIGQSEGSSAPARSAVAEGDELPASALAPGGSDAPIETSRGAKRGYTIPKQPFILDPLL</sequence>
<reference evidence="2" key="1">
    <citation type="journal article" date="2021" name="Front. Microbiol.">
        <title>Comprehensive Comparative Genomics and Phenotyping of Methylobacterium Species.</title>
        <authorList>
            <person name="Alessa O."/>
            <person name="Ogura Y."/>
            <person name="Fujitani Y."/>
            <person name="Takami H."/>
            <person name="Hayashi T."/>
            <person name="Sahin N."/>
            <person name="Tani A."/>
        </authorList>
    </citation>
    <scope>NUCLEOTIDE SEQUENCE</scope>
    <source>
        <strain evidence="2">LMG 23639</strain>
    </source>
</reference>
<feature type="region of interest" description="Disordered" evidence="1">
    <location>
        <begin position="56"/>
        <end position="141"/>
    </location>
</feature>
<reference evidence="2" key="2">
    <citation type="submission" date="2021-08" db="EMBL/GenBank/DDBJ databases">
        <authorList>
            <person name="Tani A."/>
            <person name="Ola A."/>
            <person name="Ogura Y."/>
            <person name="Katsura K."/>
            <person name="Hayashi T."/>
        </authorList>
    </citation>
    <scope>NUCLEOTIDE SEQUENCE</scope>
    <source>
        <strain evidence="2">LMG 23639</strain>
    </source>
</reference>
<dbReference type="EMBL" id="BPQR01000019">
    <property type="protein sequence ID" value="GJE05900.1"/>
    <property type="molecule type" value="Genomic_DNA"/>
</dbReference>
<proteinExistence type="predicted"/>
<gene>
    <name evidence="2" type="ORF">AOPFMNJM_1206</name>
</gene>
<keyword evidence="3" id="KW-1185">Reference proteome</keyword>
<protein>
    <recommendedName>
        <fullName evidence="4">Lipoprotein</fullName>
    </recommendedName>
</protein>
<evidence type="ECO:0000256" key="1">
    <source>
        <dbReference type="SAM" id="MobiDB-lite"/>
    </source>
</evidence>
<evidence type="ECO:0000313" key="3">
    <source>
        <dbReference type="Proteomes" id="UP001055102"/>
    </source>
</evidence>